<evidence type="ECO:0000313" key="1">
    <source>
        <dbReference type="EMBL" id="TDR38232.1"/>
    </source>
</evidence>
<dbReference type="Proteomes" id="UP000295293">
    <property type="component" value="Unassembled WGS sequence"/>
</dbReference>
<keyword evidence="2" id="KW-1185">Reference proteome</keyword>
<dbReference type="RefSeq" id="WP_133821574.1">
    <property type="nucleotide sequence ID" value="NZ_SNZH01000022.1"/>
</dbReference>
<protein>
    <submittedName>
        <fullName evidence="1">Uncharacterized protein</fullName>
    </submittedName>
</protein>
<accession>A0A4R6YLZ1</accession>
<evidence type="ECO:0000313" key="2">
    <source>
        <dbReference type="Proteomes" id="UP000295293"/>
    </source>
</evidence>
<dbReference type="AlphaFoldDB" id="A0A4R6YLZ1"/>
<comment type="caution">
    <text evidence="1">The sequence shown here is derived from an EMBL/GenBank/DDBJ whole genome shotgun (WGS) entry which is preliminary data.</text>
</comment>
<organism evidence="1 2">
    <name type="scientific">Tahibacter aquaticus</name>
    <dbReference type="NCBI Taxonomy" id="520092"/>
    <lineage>
        <taxon>Bacteria</taxon>
        <taxon>Pseudomonadati</taxon>
        <taxon>Pseudomonadota</taxon>
        <taxon>Gammaproteobacteria</taxon>
        <taxon>Lysobacterales</taxon>
        <taxon>Rhodanobacteraceae</taxon>
        <taxon>Tahibacter</taxon>
    </lineage>
</organism>
<name>A0A4R6YLZ1_9GAMM</name>
<proteinExistence type="predicted"/>
<sequence>MTTRCVSADTGSNYRTRLFWKLQAWRLRKSETPESSRSVSLFSNFSALDHRGYADAVCELLPSLSDEASGLAPISAAQVRQRLRRELGLQSCASILANESGVVGGYAWGRITMAGEALDTFRHMPSLAGLDVQDWTRLQSLLGGKPRLVLYDIGLAANYRYGFSPLKLLLKPLFELGLNCHVRQAFWWAPRQSAMYDISVAFGARSVLVKGSAVFFVHDDIASIARVLALLPSGDISDLLARVGPPRRPRIRVTALPAETASRLQLQNLVAPSPGAQPTRIVSDAIASNDDAAGDSAADSASGEPLLPQLAEPLAEQNAIAESASPPAARAGTDNPLLHQLPARLAALFPRLAG</sequence>
<gene>
    <name evidence="1" type="ORF">DFR29_12232</name>
</gene>
<reference evidence="1 2" key="1">
    <citation type="submission" date="2019-03" db="EMBL/GenBank/DDBJ databases">
        <title>Genomic Encyclopedia of Type Strains, Phase IV (KMG-IV): sequencing the most valuable type-strain genomes for metagenomic binning, comparative biology and taxonomic classification.</title>
        <authorList>
            <person name="Goeker M."/>
        </authorList>
    </citation>
    <scope>NUCLEOTIDE SEQUENCE [LARGE SCALE GENOMIC DNA]</scope>
    <source>
        <strain evidence="1 2">DSM 21667</strain>
    </source>
</reference>
<dbReference type="EMBL" id="SNZH01000022">
    <property type="protein sequence ID" value="TDR38232.1"/>
    <property type="molecule type" value="Genomic_DNA"/>
</dbReference>